<feature type="compositionally biased region" description="Basic and acidic residues" evidence="1">
    <location>
        <begin position="28"/>
        <end position="37"/>
    </location>
</feature>
<evidence type="ECO:0000313" key="2">
    <source>
        <dbReference type="EMBL" id="KKR23534.1"/>
    </source>
</evidence>
<dbReference type="Proteomes" id="UP000034764">
    <property type="component" value="Unassembled WGS sequence"/>
</dbReference>
<dbReference type="EMBL" id="LBXD01000014">
    <property type="protein sequence ID" value="KKR23534.1"/>
    <property type="molecule type" value="Genomic_DNA"/>
</dbReference>
<sequence>MSTKKELLAENKRLKRKLKKRKTSMRPPSEDEIRDEARRLQGEREYHEIYMDRLRRGQRTLCLRIASNFESSKPLVLYGLRLF</sequence>
<feature type="region of interest" description="Disordered" evidence="1">
    <location>
        <begin position="1"/>
        <end position="37"/>
    </location>
</feature>
<feature type="compositionally biased region" description="Basic and acidic residues" evidence="1">
    <location>
        <begin position="1"/>
        <end position="12"/>
    </location>
</feature>
<proteinExistence type="predicted"/>
<evidence type="ECO:0000256" key="1">
    <source>
        <dbReference type="SAM" id="MobiDB-lite"/>
    </source>
</evidence>
<protein>
    <submittedName>
        <fullName evidence="2">Uncharacterized protein</fullName>
    </submittedName>
</protein>
<evidence type="ECO:0000313" key="3">
    <source>
        <dbReference type="Proteomes" id="UP000034764"/>
    </source>
</evidence>
<accession>A0A0G0P5K2</accession>
<comment type="caution">
    <text evidence="2">The sequence shown here is derived from an EMBL/GenBank/DDBJ whole genome shotgun (WGS) entry which is preliminary data.</text>
</comment>
<gene>
    <name evidence="2" type="ORF">UT53_C0014G0007</name>
</gene>
<dbReference type="AlphaFoldDB" id="A0A0G0P5K2"/>
<feature type="compositionally biased region" description="Basic residues" evidence="1">
    <location>
        <begin position="13"/>
        <end position="24"/>
    </location>
</feature>
<name>A0A0G0P5K2_9BACT</name>
<organism evidence="2 3">
    <name type="scientific">Candidatus Yanofskybacteria bacterium GW2011_GWD2_39_48</name>
    <dbReference type="NCBI Taxonomy" id="1619031"/>
    <lineage>
        <taxon>Bacteria</taxon>
        <taxon>Candidatus Yanofskyibacteriota</taxon>
    </lineage>
</organism>
<reference evidence="2 3" key="1">
    <citation type="journal article" date="2015" name="Nature">
        <title>rRNA introns, odd ribosomes, and small enigmatic genomes across a large radiation of phyla.</title>
        <authorList>
            <person name="Brown C.T."/>
            <person name="Hug L.A."/>
            <person name="Thomas B.C."/>
            <person name="Sharon I."/>
            <person name="Castelle C.J."/>
            <person name="Singh A."/>
            <person name="Wilkins M.J."/>
            <person name="Williams K.H."/>
            <person name="Banfield J.F."/>
        </authorList>
    </citation>
    <scope>NUCLEOTIDE SEQUENCE [LARGE SCALE GENOMIC DNA]</scope>
</reference>